<dbReference type="SFLD" id="SFLDG01129">
    <property type="entry name" value="C1.5:_HAD__Beta-PGM__Phosphata"/>
    <property type="match status" value="1"/>
</dbReference>
<dbReference type="EMBL" id="JBDPZD010000003">
    <property type="protein sequence ID" value="MEO3692418.1"/>
    <property type="molecule type" value="Genomic_DNA"/>
</dbReference>
<dbReference type="InterPro" id="IPR036412">
    <property type="entry name" value="HAD-like_sf"/>
</dbReference>
<dbReference type="InterPro" id="IPR006439">
    <property type="entry name" value="HAD-SF_hydro_IA"/>
</dbReference>
<dbReference type="NCBIfam" id="TIGR01549">
    <property type="entry name" value="HAD-SF-IA-v1"/>
    <property type="match status" value="1"/>
</dbReference>
<dbReference type="InterPro" id="IPR050155">
    <property type="entry name" value="HAD-like_hydrolase_sf"/>
</dbReference>
<dbReference type="InterPro" id="IPR023198">
    <property type="entry name" value="PGP-like_dom2"/>
</dbReference>
<gene>
    <name evidence="3" type="ORF">ABDJ85_13135</name>
</gene>
<evidence type="ECO:0000313" key="3">
    <source>
        <dbReference type="EMBL" id="MEO3692418.1"/>
    </source>
</evidence>
<name>A0ABV0G3Y7_9BURK</name>
<proteinExistence type="predicted"/>
<keyword evidence="1 3" id="KW-0378">Hydrolase</keyword>
<dbReference type="PANTHER" id="PTHR43434">
    <property type="entry name" value="PHOSPHOGLYCOLATE PHOSPHATASE"/>
    <property type="match status" value="1"/>
</dbReference>
<dbReference type="PANTHER" id="PTHR43434:SF23">
    <property type="entry name" value="PHOSPHOGLYCOLATE PHOSPHATASE"/>
    <property type="match status" value="1"/>
</dbReference>
<accession>A0ABV0G3Y7</accession>
<protein>
    <submittedName>
        <fullName evidence="3">HAD-IA family hydrolase</fullName>
    </submittedName>
</protein>
<dbReference type="SFLD" id="SFLDG01135">
    <property type="entry name" value="C1.5.6:_HAD__Beta-PGM__Phospha"/>
    <property type="match status" value="1"/>
</dbReference>
<keyword evidence="2" id="KW-0460">Magnesium</keyword>
<evidence type="ECO:0000256" key="1">
    <source>
        <dbReference type="ARBA" id="ARBA00022801"/>
    </source>
</evidence>
<reference evidence="3 4" key="1">
    <citation type="submission" date="2024-05" db="EMBL/GenBank/DDBJ databases">
        <title>Roseateles sp. DJS-2-20 16S ribosomal RNA gene Genome sequencing and assembly.</title>
        <authorList>
            <person name="Woo H."/>
        </authorList>
    </citation>
    <scope>NUCLEOTIDE SEQUENCE [LARGE SCALE GENOMIC DNA]</scope>
    <source>
        <strain evidence="3 4">DJS-2-20</strain>
    </source>
</reference>
<keyword evidence="4" id="KW-1185">Reference proteome</keyword>
<dbReference type="Gene3D" id="1.10.150.240">
    <property type="entry name" value="Putative phosphatase, domain 2"/>
    <property type="match status" value="1"/>
</dbReference>
<dbReference type="GO" id="GO:0016787">
    <property type="term" value="F:hydrolase activity"/>
    <property type="evidence" value="ECO:0007669"/>
    <property type="project" value="UniProtKB-KW"/>
</dbReference>
<sequence length="226" mass="24137">MPAPDGRLSVRPQAVLFDLDGTLVDSAPDLAAAANAMRVARGMAPLDPGAYRAHCGSGARGMLRVAFDMQAGDPGYDACREEYLSRYAEVLLQDSALFERIPQLLRALEAARLPWGIVTNKSHALAAPLCQGLGLQPAVLVGGDTTAHRKPHPAPLMHACLALAVSPRDCLYVGDDPRDIEAGRAAGMRTVGVRWGYLGLERAIEHWGADALIDEPLQLLNCLKLA</sequence>
<organism evidence="3 4">
    <name type="scientific">Roseateles paludis</name>
    <dbReference type="NCBI Taxonomy" id="3145238"/>
    <lineage>
        <taxon>Bacteria</taxon>
        <taxon>Pseudomonadati</taxon>
        <taxon>Pseudomonadota</taxon>
        <taxon>Betaproteobacteria</taxon>
        <taxon>Burkholderiales</taxon>
        <taxon>Sphaerotilaceae</taxon>
        <taxon>Roseateles</taxon>
    </lineage>
</organism>
<dbReference type="Proteomes" id="UP001495147">
    <property type="component" value="Unassembled WGS sequence"/>
</dbReference>
<comment type="caution">
    <text evidence="3">The sequence shown here is derived from an EMBL/GenBank/DDBJ whole genome shotgun (WGS) entry which is preliminary data.</text>
</comment>
<evidence type="ECO:0000313" key="4">
    <source>
        <dbReference type="Proteomes" id="UP001495147"/>
    </source>
</evidence>
<evidence type="ECO:0000256" key="2">
    <source>
        <dbReference type="ARBA" id="ARBA00022842"/>
    </source>
</evidence>
<dbReference type="Pfam" id="PF00702">
    <property type="entry name" value="Hydrolase"/>
    <property type="match status" value="1"/>
</dbReference>
<dbReference type="Gene3D" id="3.40.50.1000">
    <property type="entry name" value="HAD superfamily/HAD-like"/>
    <property type="match status" value="1"/>
</dbReference>
<dbReference type="SFLD" id="SFLDS00003">
    <property type="entry name" value="Haloacid_Dehalogenase"/>
    <property type="match status" value="1"/>
</dbReference>
<dbReference type="InterPro" id="IPR023214">
    <property type="entry name" value="HAD_sf"/>
</dbReference>
<dbReference type="NCBIfam" id="TIGR01509">
    <property type="entry name" value="HAD-SF-IA-v3"/>
    <property type="match status" value="1"/>
</dbReference>
<dbReference type="SUPFAM" id="SSF56784">
    <property type="entry name" value="HAD-like"/>
    <property type="match status" value="1"/>
</dbReference>